<evidence type="ECO:0000313" key="2">
    <source>
        <dbReference type="EMBL" id="PIO75833.1"/>
    </source>
</evidence>
<dbReference type="EMBL" id="KZ345102">
    <property type="protein sequence ID" value="PIO75833.1"/>
    <property type="molecule type" value="Genomic_DNA"/>
</dbReference>
<dbReference type="Proteomes" id="UP000230423">
    <property type="component" value="Unassembled WGS sequence"/>
</dbReference>
<dbReference type="InterPro" id="IPR000782">
    <property type="entry name" value="FAS1_domain"/>
</dbReference>
<proteinExistence type="predicted"/>
<gene>
    <name evidence="2" type="ORF">TELCIR_02100</name>
</gene>
<dbReference type="InterPro" id="IPR036378">
    <property type="entry name" value="FAS1_dom_sf"/>
</dbReference>
<protein>
    <submittedName>
        <fullName evidence="2">Fasciclin domain protein</fullName>
    </submittedName>
</protein>
<reference evidence="2 3" key="1">
    <citation type="submission" date="2015-09" db="EMBL/GenBank/DDBJ databases">
        <title>Draft genome of the parasitic nematode Teladorsagia circumcincta isolate WARC Sus (inbred).</title>
        <authorList>
            <person name="Mitreva M."/>
        </authorList>
    </citation>
    <scope>NUCLEOTIDE SEQUENCE [LARGE SCALE GENOMIC DNA]</scope>
    <source>
        <strain evidence="2 3">S</strain>
    </source>
</reference>
<name>A0A2G9V032_TELCI</name>
<accession>A0A2G9V032</accession>
<organism evidence="2 3">
    <name type="scientific">Teladorsagia circumcincta</name>
    <name type="common">Brown stomach worm</name>
    <name type="synonym">Ostertagia circumcincta</name>
    <dbReference type="NCBI Taxonomy" id="45464"/>
    <lineage>
        <taxon>Eukaryota</taxon>
        <taxon>Metazoa</taxon>
        <taxon>Ecdysozoa</taxon>
        <taxon>Nematoda</taxon>
        <taxon>Chromadorea</taxon>
        <taxon>Rhabditida</taxon>
        <taxon>Rhabditina</taxon>
        <taxon>Rhabditomorpha</taxon>
        <taxon>Strongyloidea</taxon>
        <taxon>Trichostrongylidae</taxon>
        <taxon>Teladorsagia</taxon>
    </lineage>
</organism>
<keyword evidence="3" id="KW-1185">Reference proteome</keyword>
<sequence>MLLRLWQQSSLNGSLTDEKLLTAFIPSDDAFSNNEFKKLIGNQKLADIFVRRYLVDEPLCEFDLRHNPGEIRIQTYANMNGEGLRPTSSDGETYIDGARVEEPEIVLSNGVVYVLESTIAKNYVATQPADDRRRATNVLSILS</sequence>
<dbReference type="SUPFAM" id="SSF82153">
    <property type="entry name" value="FAS1 domain"/>
    <property type="match status" value="1"/>
</dbReference>
<evidence type="ECO:0000313" key="3">
    <source>
        <dbReference type="Proteomes" id="UP000230423"/>
    </source>
</evidence>
<evidence type="ECO:0000259" key="1">
    <source>
        <dbReference type="PROSITE" id="PS50213"/>
    </source>
</evidence>
<dbReference type="AlphaFoldDB" id="A0A2G9V032"/>
<dbReference type="SMART" id="SM00554">
    <property type="entry name" value="FAS1"/>
    <property type="match status" value="1"/>
</dbReference>
<dbReference type="Gene3D" id="2.30.180.10">
    <property type="entry name" value="FAS1 domain"/>
    <property type="match status" value="1"/>
</dbReference>
<dbReference type="PROSITE" id="PS50213">
    <property type="entry name" value="FAS1"/>
    <property type="match status" value="1"/>
</dbReference>
<dbReference type="Pfam" id="PF02469">
    <property type="entry name" value="Fasciclin"/>
    <property type="match status" value="1"/>
</dbReference>
<feature type="domain" description="FAS1" evidence="1">
    <location>
        <begin position="1"/>
        <end position="119"/>
    </location>
</feature>
<dbReference type="OrthoDB" id="286301at2759"/>